<keyword evidence="2" id="KW-1133">Transmembrane helix</keyword>
<dbReference type="PROSITE" id="PS50883">
    <property type="entry name" value="EAL"/>
    <property type="match status" value="1"/>
</dbReference>
<dbReference type="Gene3D" id="3.30.70.270">
    <property type="match status" value="1"/>
</dbReference>
<evidence type="ECO:0000313" key="6">
    <source>
        <dbReference type="Proteomes" id="UP000552836"/>
    </source>
</evidence>
<evidence type="ECO:0000259" key="4">
    <source>
        <dbReference type="PROSITE" id="PS50887"/>
    </source>
</evidence>
<keyword evidence="2" id="KW-0472">Membrane</keyword>
<feature type="transmembrane region" description="Helical" evidence="2">
    <location>
        <begin position="93"/>
        <end position="111"/>
    </location>
</feature>
<dbReference type="CDD" id="cd00130">
    <property type="entry name" value="PAS"/>
    <property type="match status" value="1"/>
</dbReference>
<feature type="domain" description="GGDEF" evidence="4">
    <location>
        <begin position="474"/>
        <end position="604"/>
    </location>
</feature>
<dbReference type="Pfam" id="PF00990">
    <property type="entry name" value="GGDEF"/>
    <property type="match status" value="1"/>
</dbReference>
<dbReference type="Pfam" id="PF08448">
    <property type="entry name" value="PAS_4"/>
    <property type="match status" value="1"/>
</dbReference>
<dbReference type="RefSeq" id="WP_166755244.1">
    <property type="nucleotide sequence ID" value="NZ_BAABJU010000015.1"/>
</dbReference>
<comment type="caution">
    <text evidence="5">The sequence shown here is derived from an EMBL/GenBank/DDBJ whole genome shotgun (WGS) entry which is preliminary data.</text>
</comment>
<dbReference type="CDD" id="cd01948">
    <property type="entry name" value="EAL"/>
    <property type="match status" value="1"/>
</dbReference>
<dbReference type="SMART" id="SM00052">
    <property type="entry name" value="EAL"/>
    <property type="match status" value="1"/>
</dbReference>
<dbReference type="InterPro" id="IPR013656">
    <property type="entry name" value="PAS_4"/>
</dbReference>
<dbReference type="InterPro" id="IPR001633">
    <property type="entry name" value="EAL_dom"/>
</dbReference>
<dbReference type="SUPFAM" id="SSF55073">
    <property type="entry name" value="Nucleotide cyclase"/>
    <property type="match status" value="1"/>
</dbReference>
<dbReference type="InterPro" id="IPR035919">
    <property type="entry name" value="EAL_sf"/>
</dbReference>
<evidence type="ECO:0000256" key="2">
    <source>
        <dbReference type="SAM" id="Phobius"/>
    </source>
</evidence>
<dbReference type="Proteomes" id="UP000552836">
    <property type="component" value="Unassembled WGS sequence"/>
</dbReference>
<feature type="transmembrane region" description="Helical" evidence="2">
    <location>
        <begin position="59"/>
        <end position="81"/>
    </location>
</feature>
<dbReference type="InterPro" id="IPR000014">
    <property type="entry name" value="PAS"/>
</dbReference>
<proteinExistence type="predicted"/>
<dbReference type="Gene3D" id="3.20.20.450">
    <property type="entry name" value="EAL domain"/>
    <property type="match status" value="1"/>
</dbReference>
<dbReference type="InterPro" id="IPR029787">
    <property type="entry name" value="Nucleotide_cyclase"/>
</dbReference>
<dbReference type="AlphaFoldDB" id="A0A846LJZ0"/>
<dbReference type="SUPFAM" id="SSF55785">
    <property type="entry name" value="PYP-like sensor domain (PAS domain)"/>
    <property type="match status" value="1"/>
</dbReference>
<evidence type="ECO:0000259" key="3">
    <source>
        <dbReference type="PROSITE" id="PS50883"/>
    </source>
</evidence>
<feature type="transmembrane region" description="Helical" evidence="2">
    <location>
        <begin position="123"/>
        <end position="146"/>
    </location>
</feature>
<dbReference type="NCBIfam" id="TIGR00254">
    <property type="entry name" value="GGDEF"/>
    <property type="match status" value="1"/>
</dbReference>
<feature type="transmembrane region" description="Helical" evidence="2">
    <location>
        <begin position="26"/>
        <end position="47"/>
    </location>
</feature>
<dbReference type="Gene3D" id="3.30.450.20">
    <property type="entry name" value="PAS domain"/>
    <property type="match status" value="1"/>
</dbReference>
<name>A0A846LJZ0_9ACTN</name>
<dbReference type="NCBIfam" id="TIGR00229">
    <property type="entry name" value="sensory_box"/>
    <property type="match status" value="1"/>
</dbReference>
<dbReference type="InterPro" id="IPR000160">
    <property type="entry name" value="GGDEF_dom"/>
</dbReference>
<dbReference type="PROSITE" id="PS50887">
    <property type="entry name" value="GGDEF"/>
    <property type="match status" value="1"/>
</dbReference>
<dbReference type="InterPro" id="IPR035965">
    <property type="entry name" value="PAS-like_dom_sf"/>
</dbReference>
<feature type="transmembrane region" description="Helical" evidence="2">
    <location>
        <begin position="158"/>
        <end position="178"/>
    </location>
</feature>
<dbReference type="EMBL" id="JAAMPA010000001">
    <property type="protein sequence ID" value="NIH67936.1"/>
    <property type="molecule type" value="Genomic_DNA"/>
</dbReference>
<dbReference type="SUPFAM" id="SSF141868">
    <property type="entry name" value="EAL domain-like"/>
    <property type="match status" value="1"/>
</dbReference>
<gene>
    <name evidence="5" type="ORF">FB380_002382</name>
</gene>
<protein>
    <submittedName>
        <fullName evidence="5">Diguanylate cyclase (GGDEF)-like protein/PAS domain S-box-containing protein</fullName>
    </submittedName>
</protein>
<dbReference type="PANTHER" id="PTHR44757">
    <property type="entry name" value="DIGUANYLATE CYCLASE DGCP"/>
    <property type="match status" value="1"/>
</dbReference>
<dbReference type="InterPro" id="IPR043128">
    <property type="entry name" value="Rev_trsase/Diguanyl_cyclase"/>
</dbReference>
<feature type="domain" description="EAL" evidence="3">
    <location>
        <begin position="613"/>
        <end position="864"/>
    </location>
</feature>
<dbReference type="SMART" id="SM00267">
    <property type="entry name" value="GGDEF"/>
    <property type="match status" value="1"/>
</dbReference>
<keyword evidence="1" id="KW-0175">Coiled coil</keyword>
<evidence type="ECO:0000256" key="1">
    <source>
        <dbReference type="SAM" id="Coils"/>
    </source>
</evidence>
<dbReference type="PANTHER" id="PTHR44757:SF2">
    <property type="entry name" value="BIOFILM ARCHITECTURE MAINTENANCE PROTEIN MBAA"/>
    <property type="match status" value="1"/>
</dbReference>
<dbReference type="Pfam" id="PF00563">
    <property type="entry name" value="EAL"/>
    <property type="match status" value="1"/>
</dbReference>
<feature type="coiled-coil region" evidence="1">
    <location>
        <begin position="599"/>
        <end position="626"/>
    </location>
</feature>
<evidence type="ECO:0000313" key="5">
    <source>
        <dbReference type="EMBL" id="NIH67936.1"/>
    </source>
</evidence>
<keyword evidence="2" id="KW-0812">Transmembrane</keyword>
<feature type="transmembrane region" description="Helical" evidence="2">
    <location>
        <begin position="190"/>
        <end position="208"/>
    </location>
</feature>
<dbReference type="InterPro" id="IPR052155">
    <property type="entry name" value="Biofilm_reg_signaling"/>
</dbReference>
<sequence length="878" mass="90654">MQQTRRWRTPGWLVAVPVLTGAAGGAAPLAADLLLCGAALVTAGLLWRAGGRLSGGLRGWRLLSLAVVLGLGTSLSAGLAGTPPVRGFDVTGQLVQLPAALLALVAVLTLLSPGHLRRGGARLATQTALFFCASLVLAQVLVVGPAMRTQSLTGVDRVVLEVSCLVTASVVSAVLLLIAASPAPRRGAGALLLLASATWATTHGLAIAGEDLPLPALGGAAPAGELVGLLLLCLAALREPGAHAEAPPTRASARLNVVGQLLPHLVTVAAGVAYLGAPLLGADPSPAATIALLGCLSLTAVHRAAAARDEHRVAARLRRSEAHFRSLVRSSSDAVLVLDSDLRISWAAPALEPADGPGLRGRLLADAVHPEDAAEVAAWLTGDGPDGDVLGLRSFRLADRSGAWRVFEAGVSDLRGDADVAALVLHCRDVTARLDREHELRSLAFVDPLTGLPNRAAQRLALAGLLAGGDDGPTRAALLLIELHGLREALDNAGSEVAETTLAEVARRLRATVRGEDQVARIGTELFSVLAHGTGDEHDRLAARCLAAIEAPITTDAGIVDLSGVVGLAPLDPGLSEGQAVDRAELAVLDARSAGSGSVRRYRSELSAARDRREHLRADLVGARERGELTLAWQPIVALDDQRVTGVEALPRWQHPLYGEVPPEEFLPVAARAGLVVDLQRWVLHEATAAVRALPVGDGELKLGVDVPAAHLAAGTLVGDVTAALRDSGLPPERLVVEIAESALEVGALADDVTALRLMGVHVAVDGFGSGRSSLPALGRLPVDIIKLDRGLLSRVDRDPYSRAVCQAVVALAATLGVDVVAEGVETTSQLTVLRALGCGYAQGYLLSRPLALPGLAQLLEADTGRLWPGLTGRVGAS</sequence>
<accession>A0A846LJZ0</accession>
<reference evidence="5 6" key="1">
    <citation type="submission" date="2020-02" db="EMBL/GenBank/DDBJ databases">
        <title>Sequencing the genomes of 1000 actinobacteria strains.</title>
        <authorList>
            <person name="Klenk H.-P."/>
        </authorList>
    </citation>
    <scope>NUCLEOTIDE SEQUENCE [LARGE SCALE GENOMIC DNA]</scope>
    <source>
        <strain evidence="5 6">DSM 45201</strain>
    </source>
</reference>
<organism evidence="5 6">
    <name type="scientific">Modestobacter marinus</name>
    <dbReference type="NCBI Taxonomy" id="477641"/>
    <lineage>
        <taxon>Bacteria</taxon>
        <taxon>Bacillati</taxon>
        <taxon>Actinomycetota</taxon>
        <taxon>Actinomycetes</taxon>
        <taxon>Geodermatophilales</taxon>
        <taxon>Geodermatophilaceae</taxon>
        <taxon>Modestobacter</taxon>
    </lineage>
</organism>